<evidence type="ECO:0000313" key="3">
    <source>
        <dbReference type="EMBL" id="MCD2519130.1"/>
    </source>
</evidence>
<dbReference type="Proteomes" id="UP001179361">
    <property type="component" value="Unassembled WGS sequence"/>
</dbReference>
<evidence type="ECO:0000256" key="1">
    <source>
        <dbReference type="SAM" id="SignalP"/>
    </source>
</evidence>
<comment type="caution">
    <text evidence="3">The sequence shown here is derived from an EMBL/GenBank/DDBJ whole genome shotgun (WGS) entry which is preliminary data.</text>
</comment>
<gene>
    <name evidence="3" type="ORF">LQ564_22770</name>
</gene>
<dbReference type="Pfam" id="PF07589">
    <property type="entry name" value="PEP-CTERM"/>
    <property type="match status" value="1"/>
</dbReference>
<reference evidence="3" key="1">
    <citation type="submission" date="2021-11" db="EMBL/GenBank/DDBJ databases">
        <title>The complete genome of Massilia sp sp. G4R7.</title>
        <authorList>
            <person name="Liu L."/>
            <person name="Yue J."/>
            <person name="Yuan J."/>
            <person name="Yang F."/>
            <person name="Li L."/>
        </authorList>
    </citation>
    <scope>NUCLEOTIDE SEQUENCE</scope>
    <source>
        <strain evidence="3">G4R7</strain>
    </source>
</reference>
<accession>A0ABS8QBM3</accession>
<evidence type="ECO:0000313" key="4">
    <source>
        <dbReference type="Proteomes" id="UP001179361"/>
    </source>
</evidence>
<name>A0ABS8QBM3_9BURK</name>
<proteinExistence type="predicted"/>
<feature type="chain" id="PRO_5045135644" evidence="1">
    <location>
        <begin position="24"/>
        <end position="287"/>
    </location>
</feature>
<protein>
    <submittedName>
        <fullName evidence="3">PEP-CTERM sorting domain-containing protein</fullName>
    </submittedName>
</protein>
<organism evidence="3 4">
    <name type="scientific">Massilia phyllostachyos</name>
    <dbReference type="NCBI Taxonomy" id="2898585"/>
    <lineage>
        <taxon>Bacteria</taxon>
        <taxon>Pseudomonadati</taxon>
        <taxon>Pseudomonadota</taxon>
        <taxon>Betaproteobacteria</taxon>
        <taxon>Burkholderiales</taxon>
        <taxon>Oxalobacteraceae</taxon>
        <taxon>Telluria group</taxon>
        <taxon>Massilia</taxon>
    </lineage>
</organism>
<feature type="signal peptide" evidence="1">
    <location>
        <begin position="1"/>
        <end position="23"/>
    </location>
</feature>
<keyword evidence="1" id="KW-0732">Signal</keyword>
<feature type="domain" description="Ice-binding protein C-terminal" evidence="2">
    <location>
        <begin position="260"/>
        <end position="282"/>
    </location>
</feature>
<dbReference type="EMBL" id="JAJNOC010000010">
    <property type="protein sequence ID" value="MCD2519130.1"/>
    <property type="molecule type" value="Genomic_DNA"/>
</dbReference>
<evidence type="ECO:0000259" key="2">
    <source>
        <dbReference type="Pfam" id="PF07589"/>
    </source>
</evidence>
<dbReference type="RefSeq" id="WP_231060403.1">
    <property type="nucleotide sequence ID" value="NZ_JAJNOC010000010.1"/>
</dbReference>
<dbReference type="InterPro" id="IPR013424">
    <property type="entry name" value="Ice-binding_C"/>
</dbReference>
<sequence>MNAISTAAALSLAAVLAAPAAHAGVVTANNAGGDAYTNPTSTNQGQAIGTSGWYYNNVRNDTSVGIDASHPRSGNGSVAFNAPNNGKADIEYLPGAIAPTGNYGSTASLGLFSDLVSMSYDWYRDASSQATAHLHPSLRVLLDRDGDLSTVNDRGGLVFERVYNGLPTSVDQWTSDIVNGNSFVWNFGLGLGNEYDLDGNGYAYNSTLADWQSFLSGAVIIGFSSGVGSGWAPFSGAVDNIAWNIGGVGTSTNFELAAADVPEPATLGLLAIGAFGLAARRRRNGAR</sequence>
<dbReference type="NCBIfam" id="TIGR02595">
    <property type="entry name" value="PEP_CTERM"/>
    <property type="match status" value="1"/>
</dbReference>
<keyword evidence="4" id="KW-1185">Reference proteome</keyword>